<evidence type="ECO:0000313" key="7">
    <source>
        <dbReference type="EMBL" id="EFL20602.1"/>
    </source>
</evidence>
<feature type="region of interest" description="Disordered" evidence="5">
    <location>
        <begin position="888"/>
        <end position="942"/>
    </location>
</feature>
<feature type="non-terminal residue" evidence="7">
    <location>
        <position position="942"/>
    </location>
</feature>
<dbReference type="AlphaFoldDB" id="D9W9B4"/>
<dbReference type="PROSITE" id="PS00606">
    <property type="entry name" value="KS3_1"/>
    <property type="match status" value="1"/>
</dbReference>
<keyword evidence="4" id="KW-0012">Acyltransferase</keyword>
<dbReference type="Pfam" id="PF02801">
    <property type="entry name" value="Ketoacyl-synt_C"/>
    <property type="match status" value="1"/>
</dbReference>
<evidence type="ECO:0000313" key="8">
    <source>
        <dbReference type="Proteomes" id="UP000003963"/>
    </source>
</evidence>
<dbReference type="SUPFAM" id="SSF53901">
    <property type="entry name" value="Thiolase-like"/>
    <property type="match status" value="1"/>
</dbReference>
<dbReference type="InterPro" id="IPR050091">
    <property type="entry name" value="PKS_NRPS_Biosynth_Enz"/>
</dbReference>
<dbReference type="GO" id="GO:0031177">
    <property type="term" value="F:phosphopantetheine binding"/>
    <property type="evidence" value="ECO:0007669"/>
    <property type="project" value="UniProtKB-ARBA"/>
</dbReference>
<evidence type="ECO:0000256" key="3">
    <source>
        <dbReference type="ARBA" id="ARBA00022679"/>
    </source>
</evidence>
<evidence type="ECO:0000256" key="5">
    <source>
        <dbReference type="SAM" id="MobiDB-lite"/>
    </source>
</evidence>
<dbReference type="InterPro" id="IPR020841">
    <property type="entry name" value="PKS_Beta-ketoAc_synthase_dom"/>
</dbReference>
<dbReference type="GO" id="GO:0005886">
    <property type="term" value="C:plasma membrane"/>
    <property type="evidence" value="ECO:0007669"/>
    <property type="project" value="TreeGrafter"/>
</dbReference>
<dbReference type="STRING" id="457427.SSOG_00314"/>
<proteinExistence type="predicted"/>
<dbReference type="HOGENOM" id="CLU_000022_16_6_11"/>
<gene>
    <name evidence="7" type="ORF">SSOG_00314</name>
</gene>
<dbReference type="GO" id="GO:0004315">
    <property type="term" value="F:3-oxoacyl-[acyl-carrier-protein] synthase activity"/>
    <property type="evidence" value="ECO:0007669"/>
    <property type="project" value="InterPro"/>
</dbReference>
<dbReference type="PANTHER" id="PTHR43775:SF37">
    <property type="entry name" value="SI:DKEY-61P9.11"/>
    <property type="match status" value="1"/>
</dbReference>
<dbReference type="InterPro" id="IPR014031">
    <property type="entry name" value="Ketoacyl_synth_C"/>
</dbReference>
<feature type="domain" description="Ketosynthase family 3 (KS3)" evidence="6">
    <location>
        <begin position="12"/>
        <end position="433"/>
    </location>
</feature>
<dbReference type="Pfam" id="PF16197">
    <property type="entry name" value="KAsynt_C_assoc"/>
    <property type="match status" value="1"/>
</dbReference>
<keyword evidence="2" id="KW-0597">Phosphoprotein</keyword>
<dbReference type="InterPro" id="IPR016039">
    <property type="entry name" value="Thiolase-like"/>
</dbReference>
<keyword evidence="8" id="KW-1185">Reference proteome</keyword>
<dbReference type="EMBL" id="GG657754">
    <property type="protein sequence ID" value="EFL20602.1"/>
    <property type="molecule type" value="Genomic_DNA"/>
</dbReference>
<dbReference type="InterPro" id="IPR016035">
    <property type="entry name" value="Acyl_Trfase/lysoPLipase"/>
</dbReference>
<dbReference type="SMART" id="SM00827">
    <property type="entry name" value="PKS_AT"/>
    <property type="match status" value="1"/>
</dbReference>
<dbReference type="Proteomes" id="UP000003963">
    <property type="component" value="Unassembled WGS sequence"/>
</dbReference>
<keyword evidence="3" id="KW-0808">Transferase</keyword>
<dbReference type="Pfam" id="PF00698">
    <property type="entry name" value="Acyl_transf_1"/>
    <property type="match status" value="1"/>
</dbReference>
<dbReference type="InterPro" id="IPR018201">
    <property type="entry name" value="Ketoacyl_synth_AS"/>
</dbReference>
<dbReference type="GO" id="GO:0071770">
    <property type="term" value="P:DIM/DIP cell wall layer assembly"/>
    <property type="evidence" value="ECO:0007669"/>
    <property type="project" value="TreeGrafter"/>
</dbReference>
<evidence type="ECO:0000256" key="2">
    <source>
        <dbReference type="ARBA" id="ARBA00022553"/>
    </source>
</evidence>
<dbReference type="InterPro" id="IPR001227">
    <property type="entry name" value="Ac_transferase_dom_sf"/>
</dbReference>
<dbReference type="GO" id="GO:0005737">
    <property type="term" value="C:cytoplasm"/>
    <property type="evidence" value="ECO:0007669"/>
    <property type="project" value="TreeGrafter"/>
</dbReference>
<evidence type="ECO:0000256" key="1">
    <source>
        <dbReference type="ARBA" id="ARBA00022450"/>
    </source>
</evidence>
<evidence type="ECO:0000256" key="4">
    <source>
        <dbReference type="ARBA" id="ARBA00023315"/>
    </source>
</evidence>
<protein>
    <submittedName>
        <fullName evidence="7">Mycocerosic acid synthase</fullName>
    </submittedName>
</protein>
<accession>D9W9B4</accession>
<organism evidence="7 8">
    <name type="scientific">Streptomyces himastatinicus ATCC 53653</name>
    <dbReference type="NCBI Taxonomy" id="457427"/>
    <lineage>
        <taxon>Bacteria</taxon>
        <taxon>Bacillati</taxon>
        <taxon>Actinomycetota</taxon>
        <taxon>Actinomycetes</taxon>
        <taxon>Kitasatosporales</taxon>
        <taxon>Streptomycetaceae</taxon>
        <taxon>Streptomyces</taxon>
        <taxon>Streptomyces violaceusniger group</taxon>
    </lineage>
</organism>
<reference evidence="7 8" key="1">
    <citation type="submission" date="2009-02" db="EMBL/GenBank/DDBJ databases">
        <title>Annotation of Streptomyces hygroscopicus strain ATCC 53653.</title>
        <authorList>
            <consortium name="The Broad Institute Genome Sequencing Platform"/>
            <consortium name="Broad Institute Microbial Sequencing Center"/>
            <person name="Fischbach M."/>
            <person name="Godfrey P."/>
            <person name="Ward D."/>
            <person name="Young S."/>
            <person name="Zeng Q."/>
            <person name="Koehrsen M."/>
            <person name="Alvarado L."/>
            <person name="Berlin A.M."/>
            <person name="Bochicchio J."/>
            <person name="Borenstein D."/>
            <person name="Chapman S.B."/>
            <person name="Chen Z."/>
            <person name="Engels R."/>
            <person name="Freedman E."/>
            <person name="Gellesch M."/>
            <person name="Goldberg J."/>
            <person name="Griggs A."/>
            <person name="Gujja S."/>
            <person name="Heilman E.R."/>
            <person name="Heiman D.I."/>
            <person name="Hepburn T.A."/>
            <person name="Howarth C."/>
            <person name="Jen D."/>
            <person name="Larson L."/>
            <person name="Lewis B."/>
            <person name="Mehta T."/>
            <person name="Park D."/>
            <person name="Pearson M."/>
            <person name="Richards J."/>
            <person name="Roberts A."/>
            <person name="Saif S."/>
            <person name="Shea T.D."/>
            <person name="Shenoy N."/>
            <person name="Sisk P."/>
            <person name="Stolte C."/>
            <person name="Sykes S.N."/>
            <person name="Thomson T."/>
            <person name="Walk T."/>
            <person name="White J."/>
            <person name="Yandava C."/>
            <person name="Straight P."/>
            <person name="Clardy J."/>
            <person name="Hung D."/>
            <person name="Kolter R."/>
            <person name="Mekalanos J."/>
            <person name="Walker S."/>
            <person name="Walsh C.T."/>
            <person name="Wieland-Brown L.C."/>
            <person name="Haas B."/>
            <person name="Nusbaum C."/>
            <person name="Birren B."/>
        </authorList>
    </citation>
    <scope>NUCLEOTIDE SEQUENCE [LARGE SCALE GENOMIC DNA]</scope>
    <source>
        <strain evidence="7 8">ATCC 53653</strain>
    </source>
</reference>
<sequence length="942" mass="98613">MRHNTPASARPPTRIAVVGMGCRLPGDIDSPAALWHLLAEGRDAVAAPPAERTALWGTPDPTGPADGSGLPAVGGYLREVSGFDADFFGVSGREADVLDPQHRLLLEVAWEALEHAGTPPDRLAGTATGVFTGLSYNDYADRLDRYTQEQQGSALSNAHCVAAGRISYLLGLQGPCLALDTACSSSLVAVHLAAQALRAGECDLALAGGVTLMFEPRVTRSFDRMGMLSHTGHCHAFDAAADGFVRGEGCGIVVLKRLTDAIRDRDRVLAVLRGSAVNQDGHSDGLAAPSPTAQRALYEEALARAGIDARDIGMVETHGTGTPVGDPVEFSSLAEVYGTGRDRCALASVKTNLGHLEPAAGVTGLIKAILCLNQGLIPPNLHFTRWNPAIDAEATRFFVPRELTPWPVRTGPRLAAVSSFGFSGTNAHVVLEQPPATPALPRARRPRHTTTTATDPHIVLLPAGSPAALPVAARRMADWLEGDGAAVPLRDIAHTLALRRAAGRGRLGVTATTHGEVAQALRAFATGRAHPAVVTGAVGAEVSRRPVWVFSGQGSQWPGMGRGLLEREPAFAAALAEADELIAAETGFSVLDIVRAGEPVTGCARVQPVLFALQTALAATWRAHGVEPAGVVGHSMGEVAAAVVAGALSLADGVKVICRRSALLTRVAGNGAMATVGLPADEVQAELDTTEGRVTVAVMAAPGSTVVAGDTVRVERLVADWEARGVPAALVAVDVASHSPQVDPLLPELRTVLADLTPRRPDVPFYTTVLDDPHDVPAFDAAYWCANLRRPVRFSAALAAAAADRHLVYVEISPHPVVTHPVARTLADLTRDPVVLPTLRRGEDETTTFRTQLAALHCAGVPVDWAHLYGDGDLADVPAITFDRTPHWATPALPAPTADTSARSTGELPGSHTEVPGESLRHSWRASTGTRHPALAGRPPGA</sequence>
<dbReference type="InterPro" id="IPR014030">
    <property type="entry name" value="Ketoacyl_synth_N"/>
</dbReference>
<dbReference type="SUPFAM" id="SSF52151">
    <property type="entry name" value="FabD/lysophospholipase-like"/>
    <property type="match status" value="1"/>
</dbReference>
<dbReference type="InterPro" id="IPR016036">
    <property type="entry name" value="Malonyl_transacylase_ACP-bd"/>
</dbReference>
<dbReference type="Gene3D" id="3.40.47.10">
    <property type="match status" value="1"/>
</dbReference>
<dbReference type="Pfam" id="PF00109">
    <property type="entry name" value="ketoacyl-synt"/>
    <property type="match status" value="1"/>
</dbReference>
<name>D9W9B4_9ACTN</name>
<dbReference type="PANTHER" id="PTHR43775">
    <property type="entry name" value="FATTY ACID SYNTHASE"/>
    <property type="match status" value="1"/>
</dbReference>
<dbReference type="InterPro" id="IPR032821">
    <property type="entry name" value="PKS_assoc"/>
</dbReference>
<dbReference type="RefSeq" id="WP_009712424.1">
    <property type="nucleotide sequence ID" value="NZ_GG657754.1"/>
</dbReference>
<dbReference type="Gene3D" id="3.40.366.10">
    <property type="entry name" value="Malonyl-Coenzyme A Acyl Carrier Protein, domain 2"/>
    <property type="match status" value="1"/>
</dbReference>
<feature type="compositionally biased region" description="Low complexity" evidence="5">
    <location>
        <begin position="888"/>
        <end position="900"/>
    </location>
</feature>
<dbReference type="GO" id="GO:0033068">
    <property type="term" value="P:macrolide biosynthetic process"/>
    <property type="evidence" value="ECO:0007669"/>
    <property type="project" value="UniProtKB-ARBA"/>
</dbReference>
<dbReference type="SUPFAM" id="SSF55048">
    <property type="entry name" value="Probable ACP-binding domain of malonyl-CoA ACP transacylase"/>
    <property type="match status" value="1"/>
</dbReference>
<dbReference type="InterPro" id="IPR014043">
    <property type="entry name" value="Acyl_transferase_dom"/>
</dbReference>
<keyword evidence="1" id="KW-0596">Phosphopantetheine</keyword>
<dbReference type="GO" id="GO:0004312">
    <property type="term" value="F:fatty acid synthase activity"/>
    <property type="evidence" value="ECO:0007669"/>
    <property type="project" value="TreeGrafter"/>
</dbReference>
<dbReference type="PROSITE" id="PS52004">
    <property type="entry name" value="KS3_2"/>
    <property type="match status" value="1"/>
</dbReference>
<dbReference type="SMART" id="SM00825">
    <property type="entry name" value="PKS_KS"/>
    <property type="match status" value="1"/>
</dbReference>
<dbReference type="Gene3D" id="3.30.70.250">
    <property type="entry name" value="Malonyl-CoA ACP transacylase, ACP-binding"/>
    <property type="match status" value="1"/>
</dbReference>
<evidence type="ECO:0000259" key="6">
    <source>
        <dbReference type="PROSITE" id="PS52004"/>
    </source>
</evidence>
<dbReference type="FunFam" id="3.40.47.10:FF:000019">
    <property type="entry name" value="Polyketide synthase type I"/>
    <property type="match status" value="1"/>
</dbReference>
<dbReference type="CDD" id="cd00833">
    <property type="entry name" value="PKS"/>
    <property type="match status" value="1"/>
</dbReference>
<dbReference type="GO" id="GO:0006633">
    <property type="term" value="P:fatty acid biosynthetic process"/>
    <property type="evidence" value="ECO:0007669"/>
    <property type="project" value="InterPro"/>
</dbReference>